<accession>A0A0N7ZNH9</accession>
<proteinExistence type="predicted"/>
<gene>
    <name evidence="2" type="ORF">APZ42_001475</name>
</gene>
<reference evidence="2 3" key="3">
    <citation type="submission" date="2016-03" db="EMBL/GenBank/DDBJ databases">
        <title>EvidentialGene: Evidence-directed Construction of Genes on Genomes.</title>
        <authorList>
            <person name="Gilbert D.G."/>
            <person name="Choi J.-H."/>
            <person name="Mockaitis K."/>
            <person name="Colbourne J."/>
            <person name="Pfrender M."/>
        </authorList>
    </citation>
    <scope>NUCLEOTIDE SEQUENCE [LARGE SCALE GENOMIC DNA]</scope>
    <source>
        <strain evidence="2 3">Xinb3</strain>
        <tissue evidence="2">Complete organism</tissue>
    </source>
</reference>
<protein>
    <submittedName>
        <fullName evidence="1">Uncharacterized protein</fullName>
    </submittedName>
</protein>
<keyword evidence="3" id="KW-1185">Reference proteome</keyword>
<evidence type="ECO:0000313" key="3">
    <source>
        <dbReference type="Proteomes" id="UP000076858"/>
    </source>
</evidence>
<evidence type="ECO:0000313" key="2">
    <source>
        <dbReference type="EMBL" id="KZS01763.1"/>
    </source>
</evidence>
<dbReference type="EMBL" id="LRGB01006174">
    <property type="protein sequence ID" value="KZS01763.1"/>
    <property type="molecule type" value="Genomic_DNA"/>
</dbReference>
<sequence>MCITCLGFRFTVTFPYTTNSTFQCAHFSFSLSFSHARMSRFRFLLHSPSHEMRYARIKDIIVHPGVLQYYRRMIDYNGMLCFTSG</sequence>
<reference evidence="1" key="1">
    <citation type="submission" date="2015-10" db="EMBL/GenBank/DDBJ databases">
        <title>Daphnia magna gene sets from two clonal populations assembled and annotated with EvidentialGene.</title>
        <authorList>
            <person name="Gilbert D."/>
            <person name="Podicheti R."/>
            <person name="Orsini L."/>
            <person name="Colbourne J."/>
            <person name="Pfrender M."/>
        </authorList>
    </citation>
    <scope>NUCLEOTIDE SEQUENCE</scope>
</reference>
<evidence type="ECO:0000313" key="1">
    <source>
        <dbReference type="EMBL" id="JAI95296.1"/>
    </source>
</evidence>
<reference evidence="1" key="2">
    <citation type="submission" date="2015-10" db="EMBL/GenBank/DDBJ databases">
        <authorList>
            <person name="Gilbert D.G."/>
        </authorList>
    </citation>
    <scope>NUCLEOTIDE SEQUENCE</scope>
</reference>
<name>A0A0N7ZNH9_9CRUS</name>
<organism evidence="1">
    <name type="scientific">Daphnia magna</name>
    <dbReference type="NCBI Taxonomy" id="35525"/>
    <lineage>
        <taxon>Eukaryota</taxon>
        <taxon>Metazoa</taxon>
        <taxon>Ecdysozoa</taxon>
        <taxon>Arthropoda</taxon>
        <taxon>Crustacea</taxon>
        <taxon>Branchiopoda</taxon>
        <taxon>Diplostraca</taxon>
        <taxon>Cladocera</taxon>
        <taxon>Anomopoda</taxon>
        <taxon>Daphniidae</taxon>
        <taxon>Daphnia</taxon>
    </lineage>
</organism>
<dbReference type="Proteomes" id="UP000076858">
    <property type="component" value="Unassembled WGS sequence"/>
</dbReference>
<dbReference type="EMBL" id="GDIP01228105">
    <property type="protein sequence ID" value="JAI95296.1"/>
    <property type="molecule type" value="Transcribed_RNA"/>
</dbReference>
<dbReference type="AlphaFoldDB" id="A0A0N7ZNH9"/>